<keyword evidence="3" id="KW-1133">Transmembrane helix</keyword>
<protein>
    <recommendedName>
        <fullName evidence="4">Far upstream element-binding protein C-terminal domain-containing protein</fullName>
    </recommendedName>
</protein>
<feature type="transmembrane region" description="Helical" evidence="3">
    <location>
        <begin position="20"/>
        <end position="43"/>
    </location>
</feature>
<keyword evidence="3" id="KW-0472">Membrane</keyword>
<dbReference type="GO" id="GO:0003676">
    <property type="term" value="F:nucleic acid binding"/>
    <property type="evidence" value="ECO:0007669"/>
    <property type="project" value="InterPro"/>
</dbReference>
<dbReference type="GO" id="GO:0005634">
    <property type="term" value="C:nucleus"/>
    <property type="evidence" value="ECO:0007669"/>
    <property type="project" value="UniProtKB-SubCell"/>
</dbReference>
<evidence type="ECO:0000259" key="4">
    <source>
        <dbReference type="Pfam" id="PF09005"/>
    </source>
</evidence>
<keyword evidence="3" id="KW-0812">Transmembrane</keyword>
<dbReference type="Pfam" id="PF09005">
    <property type="entry name" value="FUBP_C"/>
    <property type="match status" value="1"/>
</dbReference>
<gene>
    <name evidence="5" type="ORF">BCR33DRAFT_720127</name>
</gene>
<evidence type="ECO:0000313" key="5">
    <source>
        <dbReference type="EMBL" id="ORY39289.1"/>
    </source>
</evidence>
<dbReference type="OrthoDB" id="5573191at2759"/>
<comment type="caution">
    <text evidence="5">The sequence shown here is derived from an EMBL/GenBank/DDBJ whole genome shotgun (WGS) entry which is preliminary data.</text>
</comment>
<accession>A0A1Y2BWZ4</accession>
<dbReference type="Proteomes" id="UP000193642">
    <property type="component" value="Unassembled WGS sequence"/>
</dbReference>
<evidence type="ECO:0000313" key="6">
    <source>
        <dbReference type="Proteomes" id="UP000193642"/>
    </source>
</evidence>
<dbReference type="EMBL" id="MCGO01000040">
    <property type="protein sequence ID" value="ORY39289.1"/>
    <property type="molecule type" value="Genomic_DNA"/>
</dbReference>
<reference evidence="5 6" key="1">
    <citation type="submission" date="2016-07" db="EMBL/GenBank/DDBJ databases">
        <title>Pervasive Adenine N6-methylation of Active Genes in Fungi.</title>
        <authorList>
            <consortium name="DOE Joint Genome Institute"/>
            <person name="Mondo S.J."/>
            <person name="Dannebaum R.O."/>
            <person name="Kuo R.C."/>
            <person name="Labutti K."/>
            <person name="Haridas S."/>
            <person name="Kuo A."/>
            <person name="Salamov A."/>
            <person name="Ahrendt S.R."/>
            <person name="Lipzen A."/>
            <person name="Sullivan W."/>
            <person name="Andreopoulos W.B."/>
            <person name="Clum A."/>
            <person name="Lindquist E."/>
            <person name="Daum C."/>
            <person name="Ramamoorthy G.K."/>
            <person name="Gryganskyi A."/>
            <person name="Culley D."/>
            <person name="Magnuson J.K."/>
            <person name="James T.Y."/>
            <person name="O'Malley M.A."/>
            <person name="Stajich J.E."/>
            <person name="Spatafora J.W."/>
            <person name="Visel A."/>
            <person name="Grigoriev I.V."/>
        </authorList>
    </citation>
    <scope>NUCLEOTIDE SEQUENCE [LARGE SCALE GENOMIC DNA]</scope>
    <source>
        <strain evidence="5 6">JEL800</strain>
    </source>
</reference>
<dbReference type="AlphaFoldDB" id="A0A1Y2BWZ4"/>
<proteinExistence type="predicted"/>
<evidence type="ECO:0000256" key="1">
    <source>
        <dbReference type="ARBA" id="ARBA00004123"/>
    </source>
</evidence>
<sequence>MISLGTTIQSSTSSSSDSNLGPILGGVAAATFLLIVVAFVLWLKARTARQQREDQQMQIINRFGGGSGSAGHPTLRRDTSTPIMDVPAPAGFLPAQAMDVPVVPVSPQQQFYPQHQPQQAYGFVQPQQLQPQLQPQQADYSAEWAEYFRQNPEEYKKYYGTTMPRQ</sequence>
<evidence type="ECO:0000256" key="2">
    <source>
        <dbReference type="ARBA" id="ARBA00023242"/>
    </source>
</evidence>
<name>A0A1Y2BWZ4_9FUNG</name>
<keyword evidence="2" id="KW-0539">Nucleus</keyword>
<keyword evidence="6" id="KW-1185">Reference proteome</keyword>
<organism evidence="5 6">
    <name type="scientific">Rhizoclosmatium globosum</name>
    <dbReference type="NCBI Taxonomy" id="329046"/>
    <lineage>
        <taxon>Eukaryota</taxon>
        <taxon>Fungi</taxon>
        <taxon>Fungi incertae sedis</taxon>
        <taxon>Chytridiomycota</taxon>
        <taxon>Chytridiomycota incertae sedis</taxon>
        <taxon>Chytridiomycetes</taxon>
        <taxon>Chytridiales</taxon>
        <taxon>Chytriomycetaceae</taxon>
        <taxon>Rhizoclosmatium</taxon>
    </lineage>
</organism>
<feature type="domain" description="Far upstream element-binding protein C-terminal" evidence="4">
    <location>
        <begin position="137"/>
        <end position="151"/>
    </location>
</feature>
<dbReference type="InterPro" id="IPR015096">
    <property type="entry name" value="FUBP_C"/>
</dbReference>
<dbReference type="GO" id="GO:0006355">
    <property type="term" value="P:regulation of DNA-templated transcription"/>
    <property type="evidence" value="ECO:0007669"/>
    <property type="project" value="InterPro"/>
</dbReference>
<comment type="subcellular location">
    <subcellularLocation>
        <location evidence="1">Nucleus</location>
    </subcellularLocation>
</comment>
<evidence type="ECO:0000256" key="3">
    <source>
        <dbReference type="SAM" id="Phobius"/>
    </source>
</evidence>